<evidence type="ECO:0000256" key="1">
    <source>
        <dbReference type="SAM" id="MobiDB-lite"/>
    </source>
</evidence>
<evidence type="ECO:0000313" key="3">
    <source>
        <dbReference type="Proteomes" id="UP000236214"/>
    </source>
</evidence>
<protein>
    <submittedName>
        <fullName evidence="2">MutS2 protein</fullName>
    </submittedName>
</protein>
<organism evidence="2 3">
    <name type="scientific">Tetragenococcus halophilus subsp. halophilus</name>
    <dbReference type="NCBI Taxonomy" id="1513897"/>
    <lineage>
        <taxon>Bacteria</taxon>
        <taxon>Bacillati</taxon>
        <taxon>Bacillota</taxon>
        <taxon>Bacilli</taxon>
        <taxon>Lactobacillales</taxon>
        <taxon>Enterococcaceae</taxon>
        <taxon>Tetragenococcus</taxon>
    </lineage>
</organism>
<dbReference type="AlphaFoldDB" id="A0A2H6CSW4"/>
<reference evidence="2 3" key="1">
    <citation type="submission" date="2016-05" db="EMBL/GenBank/DDBJ databases">
        <title>Whole genome sequencing of Tetragenococcus halophilus subsp. halophilus NISL 7118.</title>
        <authorList>
            <person name="Shiwa Y."/>
            <person name="Nishimura I."/>
            <person name="Yoshikawa H."/>
            <person name="Koyama Y."/>
            <person name="Oguma T."/>
        </authorList>
    </citation>
    <scope>NUCLEOTIDE SEQUENCE [LARGE SCALE GENOMIC DNA]</scope>
    <source>
        <strain evidence="2 3">NISL 7118</strain>
    </source>
</reference>
<name>A0A2H6CSW4_TETHA</name>
<dbReference type="Proteomes" id="UP000236214">
    <property type="component" value="Unassembled WGS sequence"/>
</dbReference>
<feature type="compositionally biased region" description="Basic and acidic residues" evidence="1">
    <location>
        <begin position="51"/>
        <end position="60"/>
    </location>
</feature>
<accession>A0A2H6CSW4</accession>
<sequence length="60" mass="7497">MLLKRLTLEISREHLYPENYDLEQLFIDFHERKFNKDIDRGSKKVQKQLRKQAEDRNKHR</sequence>
<proteinExistence type="predicted"/>
<dbReference type="EMBL" id="BDEC01000033">
    <property type="protein sequence ID" value="GBD68072.1"/>
    <property type="molecule type" value="Genomic_DNA"/>
</dbReference>
<comment type="caution">
    <text evidence="2">The sequence shown here is derived from an EMBL/GenBank/DDBJ whole genome shotgun (WGS) entry which is preliminary data.</text>
</comment>
<gene>
    <name evidence="2" type="ORF">TEHN7118_0878</name>
</gene>
<evidence type="ECO:0000313" key="2">
    <source>
        <dbReference type="EMBL" id="GBD68072.1"/>
    </source>
</evidence>
<feature type="region of interest" description="Disordered" evidence="1">
    <location>
        <begin position="39"/>
        <end position="60"/>
    </location>
</feature>
<keyword evidence="3" id="KW-1185">Reference proteome</keyword>